<dbReference type="OrthoDB" id="1641903at2759"/>
<feature type="transmembrane region" description="Helical" evidence="6">
    <location>
        <begin position="20"/>
        <end position="40"/>
    </location>
</feature>
<evidence type="ECO:0000313" key="9">
    <source>
        <dbReference type="WormBase" id="R11E3.2"/>
    </source>
</evidence>
<feature type="transmembrane region" description="Helical" evidence="6">
    <location>
        <begin position="281"/>
        <end position="300"/>
    </location>
</feature>
<dbReference type="Reactome" id="R-CEL-196836">
    <property type="pathway name" value="Vitamin C (ascorbate) metabolism"/>
</dbReference>
<dbReference type="HOGENOM" id="CLU_017959_5_4_1"/>
<dbReference type="InParanoid" id="Q9TYX7"/>
<comment type="similarity">
    <text evidence="2">Belongs to the nucleobase:cation symporter-2 (NCS2) (TC 2.A.40) family.</text>
</comment>
<gene>
    <name evidence="7" type="ORF">CELE_R11E3.2</name>
    <name evidence="7 9" type="ORF">R11E3.2</name>
</gene>
<evidence type="ECO:0000256" key="2">
    <source>
        <dbReference type="ARBA" id="ARBA00008821"/>
    </source>
</evidence>
<evidence type="ECO:0000256" key="1">
    <source>
        <dbReference type="ARBA" id="ARBA00004141"/>
    </source>
</evidence>
<feature type="transmembrane region" description="Helical" evidence="6">
    <location>
        <begin position="61"/>
        <end position="85"/>
    </location>
</feature>
<evidence type="ECO:0000313" key="8">
    <source>
        <dbReference type="Proteomes" id="UP000001940"/>
    </source>
</evidence>
<keyword evidence="4 6" id="KW-1133">Transmembrane helix</keyword>
<protein>
    <submittedName>
        <fullName evidence="7">Solute carrier family 23 member 2</fullName>
    </submittedName>
</protein>
<evidence type="ECO:0000256" key="4">
    <source>
        <dbReference type="ARBA" id="ARBA00022989"/>
    </source>
</evidence>
<evidence type="ECO:0000313" key="7">
    <source>
        <dbReference type="EMBL" id="CCD72237.1"/>
    </source>
</evidence>
<feature type="transmembrane region" description="Helical" evidence="6">
    <location>
        <begin position="390"/>
        <end position="409"/>
    </location>
</feature>
<keyword evidence="3 6" id="KW-0812">Transmembrane</keyword>
<proteinExistence type="inferred from homology"/>
<dbReference type="KEGG" id="cel:CELE_R11E3.2"/>
<dbReference type="GO" id="GO:0022857">
    <property type="term" value="F:transmembrane transporter activity"/>
    <property type="evidence" value="ECO:0007669"/>
    <property type="project" value="InterPro"/>
</dbReference>
<dbReference type="AGR" id="WB:WBGene00020004"/>
<evidence type="ECO:0000256" key="3">
    <source>
        <dbReference type="ARBA" id="ARBA00022692"/>
    </source>
</evidence>
<keyword evidence="8" id="KW-1185">Reference proteome</keyword>
<dbReference type="SMR" id="Q9TYX7"/>
<organism evidence="7 8">
    <name type="scientific">Caenorhabditis elegans</name>
    <dbReference type="NCBI Taxonomy" id="6239"/>
    <lineage>
        <taxon>Eukaryota</taxon>
        <taxon>Metazoa</taxon>
        <taxon>Ecdysozoa</taxon>
        <taxon>Nematoda</taxon>
        <taxon>Chromadorea</taxon>
        <taxon>Rhabditida</taxon>
        <taxon>Rhabditina</taxon>
        <taxon>Rhabditomorpha</taxon>
        <taxon>Rhabditoidea</taxon>
        <taxon>Rhabditidae</taxon>
        <taxon>Peloderinae</taxon>
        <taxon>Caenorhabditis</taxon>
    </lineage>
</organism>
<feature type="transmembrane region" description="Helical" evidence="6">
    <location>
        <begin position="148"/>
        <end position="167"/>
    </location>
</feature>
<dbReference type="PIR" id="T33745">
    <property type="entry name" value="T33745"/>
</dbReference>
<dbReference type="FunCoup" id="Q9TYX7">
    <property type="interactions" value="490"/>
</dbReference>
<dbReference type="OMA" id="RAGWCAS"/>
<dbReference type="Bgee" id="WBGene00020004">
    <property type="expression patterns" value="Expressed in embryo and 3 other cell types or tissues"/>
</dbReference>
<dbReference type="InterPro" id="IPR006043">
    <property type="entry name" value="NCS2"/>
</dbReference>
<comment type="subcellular location">
    <subcellularLocation>
        <location evidence="1">Membrane</location>
        <topology evidence="1">Multi-pass membrane protein</topology>
    </subcellularLocation>
</comment>
<dbReference type="Proteomes" id="UP000001940">
    <property type="component" value="Chromosome IV"/>
</dbReference>
<dbReference type="GO" id="GO:0016020">
    <property type="term" value="C:membrane"/>
    <property type="evidence" value="ECO:0007669"/>
    <property type="project" value="UniProtKB-SubCell"/>
</dbReference>
<feature type="transmembrane region" description="Helical" evidence="6">
    <location>
        <begin position="173"/>
        <end position="196"/>
    </location>
</feature>
<sequence length="546" mass="60464">MREEKEDELVHHVNDIPSIPTILLIGFQQMMICISMLLVIPYMMSDMVCPGDKETEIRVQLISASFVTAGIATILQTTFGMRLAILHGPSFAYLPVLNTFQSTYPCNEHTDTSLWQHKMQMISGSCLVAVLVMPLFGFTGLIGFLSQFIGPITIVPIMTLLTISAVSDVEQKMALHWMSSVEFLMLVVFIVLLEHWEMPLPAYSLKRRHFYIARRKILSQFPYIIGIAIGWLICYILTVTNAIPANSPARTDQNSTMEILKSTPWVHVPIPGQYGTPIIDISLLCGFIASSFVAMIESIGDYNLCAKLSKQGRIPTSNLNRGFIVEGIGCMLSSSFGIGTGITTYAENIAIMSVTKVASRITMQTAGIFLLIAGIFSKFAAVLAMIPEPVVGGVLAIGICMVNGVVLRNLMTVDLRLSRNLTIMGIAVIMGLTVALHFENNPLKTGNQTVDNVFGTLLTIRMLIGGIIAFTLDNIAPGATREQRGFRKADDDGEDDIPVENNGFALPSFMNRFFLKYRWLTYIPLIPSREEILDIEEKRTEVKYKL</sequence>
<feature type="transmembrane region" description="Helical" evidence="6">
    <location>
        <begin position="421"/>
        <end position="438"/>
    </location>
</feature>
<evidence type="ECO:0000256" key="6">
    <source>
        <dbReference type="SAM" id="Phobius"/>
    </source>
</evidence>
<dbReference type="GeneID" id="187811"/>
<dbReference type="AlphaFoldDB" id="Q9TYX7"/>
<feature type="transmembrane region" description="Helical" evidence="6">
    <location>
        <begin position="121"/>
        <end position="141"/>
    </location>
</feature>
<dbReference type="PANTHER" id="PTHR11119">
    <property type="entry name" value="XANTHINE-URACIL / VITAMIN C PERMEASE FAMILY MEMBER"/>
    <property type="match status" value="1"/>
</dbReference>
<dbReference type="WormBase" id="R11E3.2">
    <property type="protein sequence ID" value="CE19544"/>
    <property type="gene ID" value="WBGene00020004"/>
</dbReference>
<dbReference type="RefSeq" id="NP_500641.1">
    <property type="nucleotide sequence ID" value="NM_068240.1"/>
</dbReference>
<accession>Q9TYX7</accession>
<dbReference type="Pfam" id="PF00860">
    <property type="entry name" value="Xan_ur_permease"/>
    <property type="match status" value="1"/>
</dbReference>
<dbReference type="UCSC" id="R11E3.2">
    <property type="organism name" value="c. elegans"/>
</dbReference>
<evidence type="ECO:0000256" key="5">
    <source>
        <dbReference type="ARBA" id="ARBA00023136"/>
    </source>
</evidence>
<dbReference type="EMBL" id="BX284604">
    <property type="protein sequence ID" value="CCD72237.1"/>
    <property type="molecule type" value="Genomic_DNA"/>
</dbReference>
<feature type="transmembrane region" description="Helical" evidence="6">
    <location>
        <begin position="217"/>
        <end position="238"/>
    </location>
</feature>
<dbReference type="STRING" id="6239.R11E3.2.1"/>
<reference evidence="7 8" key="1">
    <citation type="journal article" date="1998" name="Science">
        <title>Genome sequence of the nematode C. elegans: a platform for investigating biology.</title>
        <authorList>
            <consortium name="The C. elegans sequencing consortium"/>
            <person name="Sulson J.E."/>
            <person name="Waterston R."/>
        </authorList>
    </citation>
    <scope>NUCLEOTIDE SEQUENCE [LARGE SCALE GENOMIC DNA]</scope>
    <source>
        <strain evidence="7 8">Bristol N2</strain>
    </source>
</reference>
<dbReference type="PhylomeDB" id="Q9TYX7"/>
<feature type="transmembrane region" description="Helical" evidence="6">
    <location>
        <begin position="458"/>
        <end position="476"/>
    </location>
</feature>
<keyword evidence="5 6" id="KW-0472">Membrane</keyword>
<dbReference type="CTD" id="187811"/>
<dbReference type="PaxDb" id="6239-R11E3.2"/>
<feature type="transmembrane region" description="Helical" evidence="6">
    <location>
        <begin position="366"/>
        <end position="384"/>
    </location>
</feature>
<name>Q9TYX7_CAEEL</name>
<dbReference type="eggNOG" id="KOG1292">
    <property type="taxonomic scope" value="Eukaryota"/>
</dbReference>